<proteinExistence type="predicted"/>
<dbReference type="GeneID" id="31890170"/>
<sequence>MPEPTLPTVPSSLDATRSRLEQAAQYLARVTEPGKAVFHTLAGVREILFAACESADLASEFPALLPKLSQLTAGACPILANDGAMSPERVYWGLGRTNDLLTPLAPSIRTARISHVAIFVAELTIAFHRRQLMLAGHEIFEAFLERSAAPDFVAPPTAVH</sequence>
<dbReference type="Proteomes" id="UP000046373">
    <property type="component" value="Unassembled WGS sequence"/>
</dbReference>
<accession>A0A090ET37</accession>
<dbReference type="EMBL" id="CCNB01000011">
    <property type="protein sequence ID" value="CDX34697.1"/>
    <property type="molecule type" value="Genomic_DNA"/>
</dbReference>
<dbReference type="AlphaFoldDB" id="A0A090ET37"/>
<reference evidence="1 2" key="1">
    <citation type="submission" date="2014-08" db="EMBL/GenBank/DDBJ databases">
        <authorList>
            <person name="Moulin Lionel"/>
        </authorList>
    </citation>
    <scope>NUCLEOTIDE SEQUENCE [LARGE SCALE GENOMIC DNA]</scope>
</reference>
<evidence type="ECO:0000313" key="1">
    <source>
        <dbReference type="EMBL" id="CDX34697.1"/>
    </source>
</evidence>
<organism evidence="1 2">
    <name type="scientific">Mesorhizobium plurifarium</name>
    <dbReference type="NCBI Taxonomy" id="69974"/>
    <lineage>
        <taxon>Bacteria</taxon>
        <taxon>Pseudomonadati</taxon>
        <taxon>Pseudomonadota</taxon>
        <taxon>Alphaproteobacteria</taxon>
        <taxon>Hyphomicrobiales</taxon>
        <taxon>Phyllobacteriaceae</taxon>
        <taxon>Mesorhizobium</taxon>
    </lineage>
</organism>
<gene>
    <name evidence="1" type="ORF">MPLDJ20_190106</name>
</gene>
<evidence type="ECO:0000313" key="2">
    <source>
        <dbReference type="Proteomes" id="UP000046373"/>
    </source>
</evidence>
<name>A0A090ET37_MESPL</name>
<protein>
    <submittedName>
        <fullName evidence="1">Uncharacterized protein</fullName>
    </submittedName>
</protein>